<keyword evidence="3" id="KW-1185">Reference proteome</keyword>
<gene>
    <name evidence="2" type="ORF">GSLYS_00003796001</name>
</gene>
<name>A0AAV2HC73_LYMST</name>
<dbReference type="Proteomes" id="UP001497497">
    <property type="component" value="Unassembled WGS sequence"/>
</dbReference>
<accession>A0AAV2HC73</accession>
<dbReference type="EMBL" id="CAXITT010000052">
    <property type="protein sequence ID" value="CAL1529641.1"/>
    <property type="molecule type" value="Genomic_DNA"/>
</dbReference>
<feature type="compositionally biased region" description="Polar residues" evidence="1">
    <location>
        <begin position="17"/>
        <end position="30"/>
    </location>
</feature>
<dbReference type="AlphaFoldDB" id="A0AAV2HC73"/>
<sequence length="143" mass="15642">LSTKGYSKLSSKRKTEMGNSSQWSPTSRPIDNNLKLVHNTETKDNSCTDGTQIVGEPTSLQLNRWPERNEAASRGAENERRCSGSPQRFGLLEVDYETAQQMPSKKSARRPEATLSGHSTGPRDVDNQTAKALGMAYGLSSPS</sequence>
<evidence type="ECO:0000313" key="3">
    <source>
        <dbReference type="Proteomes" id="UP001497497"/>
    </source>
</evidence>
<protein>
    <submittedName>
        <fullName evidence="2">Uncharacterized protein</fullName>
    </submittedName>
</protein>
<evidence type="ECO:0000313" key="2">
    <source>
        <dbReference type="EMBL" id="CAL1529641.1"/>
    </source>
</evidence>
<feature type="region of interest" description="Disordered" evidence="1">
    <location>
        <begin position="1"/>
        <end position="143"/>
    </location>
</feature>
<comment type="caution">
    <text evidence="2">The sequence shown here is derived from an EMBL/GenBank/DDBJ whole genome shotgun (WGS) entry which is preliminary data.</text>
</comment>
<reference evidence="2 3" key="1">
    <citation type="submission" date="2024-04" db="EMBL/GenBank/DDBJ databases">
        <authorList>
            <consortium name="Genoscope - CEA"/>
            <person name="William W."/>
        </authorList>
    </citation>
    <scope>NUCLEOTIDE SEQUENCE [LARGE SCALE GENOMIC DNA]</scope>
</reference>
<evidence type="ECO:0000256" key="1">
    <source>
        <dbReference type="SAM" id="MobiDB-lite"/>
    </source>
</evidence>
<proteinExistence type="predicted"/>
<feature type="compositionally biased region" description="Basic and acidic residues" evidence="1">
    <location>
        <begin position="65"/>
        <end position="82"/>
    </location>
</feature>
<feature type="non-terminal residue" evidence="2">
    <location>
        <position position="1"/>
    </location>
</feature>
<feature type="non-terminal residue" evidence="2">
    <location>
        <position position="143"/>
    </location>
</feature>
<organism evidence="2 3">
    <name type="scientific">Lymnaea stagnalis</name>
    <name type="common">Great pond snail</name>
    <name type="synonym">Helix stagnalis</name>
    <dbReference type="NCBI Taxonomy" id="6523"/>
    <lineage>
        <taxon>Eukaryota</taxon>
        <taxon>Metazoa</taxon>
        <taxon>Spiralia</taxon>
        <taxon>Lophotrochozoa</taxon>
        <taxon>Mollusca</taxon>
        <taxon>Gastropoda</taxon>
        <taxon>Heterobranchia</taxon>
        <taxon>Euthyneura</taxon>
        <taxon>Panpulmonata</taxon>
        <taxon>Hygrophila</taxon>
        <taxon>Lymnaeoidea</taxon>
        <taxon>Lymnaeidae</taxon>
        <taxon>Lymnaea</taxon>
    </lineage>
</organism>